<dbReference type="Proteomes" id="UP000311919">
    <property type="component" value="Unassembled WGS sequence"/>
</dbReference>
<sequence>MITSSGKEKPRRSSLKFAFDPVENTSDPVVSVKSLNRRVSFSQYVFVLGDEDDGSQMCVSHFNSNISMEDEFVIDPTSATITNNTSNSNANDINVNMANVASIIDVSMEVTPDSCLEVKHIMSANEQQNTNMEIDEDNESANVNQDVDVNTLSSKCNSSLESNTTSDHDETIVQSEFSNTPKHDSSDMEVQISSMCPLPTSELENMSVISNNEFNLSTVTTTNNRRNTDLNSPYHSLHNGHSFQHSCDNVPGIVIPASNINDMELEKPRTPEFKSHNLPLTNTMVMAGTVNPSLSSFKRPSSVVKMPLINLNLSNSVPLTKRQSHVNNNHPHLAVNNKTPKASESEKITFLSLINTPLRQANISVDNNLGVSLTSVKKVNRFRNFRDVNEYKPERLLSNTKRLHSHLHNQLMKCQLEPVIDHTDYDLSNISSIMNFLHKNKYVNYNLENVNQTTLLTNIEQYGSNEYLELQNKLGLHLYDKFIKRRFVVETENIHRLEYWKCLYQERISTVLVSPQLKSVMKKVSEMDFMEHLEFMAGVRQLLHNCSKFALHEIYQIFDEHTSARNLELNLEIDDLKHLNSYLETVIDSKQHDIENQEQKWKQLEELDKYAKEVLQKLDTIKQEINEATQRRNIIRQSNEELLRRKKHLESKLKKLSSRGKKLNELNCLNRSVGCTELFPIPIGEKSIDQNFNKSDIEDKSSSEAIFMEKITNLFSPCRITCTSFDTDTHIYEVSTLFGLVNFILTCQVCCNAVYEAGRQTTNSNDNNINVDCADVSDDDDDDNMQVTIDPEDLKVISLQVTSPTDLESPVECPPVESVAHICIEYLSTVGYDSLRTRCIGFTMNNVIEQIEIIIVPYMVLASDLRCLWLAKFDVNIVMISINDQLPSSSTGYCCFTPKNLRTLTGQTPRSTAVRSLSYSSRIRTPFQQRQQSHHQSVTCSDGSIPTAKSLTIFEYLTPPGPFSITVKLSTRTYCIVIRFTLFSLDYMNNDQGHVDFEILRGNPSIEKLNEYLKDCKPSSGNMYSIASNLQSRLSFSSSSLSPSSSVSVGM</sequence>
<gene>
    <name evidence="2" type="ORF">EWB00_008654</name>
</gene>
<accession>A0A4Z2CP68</accession>
<proteinExistence type="predicted"/>
<keyword evidence="1" id="KW-0175">Coiled coil</keyword>
<dbReference type="OrthoDB" id="6244467at2759"/>
<evidence type="ECO:0000256" key="1">
    <source>
        <dbReference type="SAM" id="Coils"/>
    </source>
</evidence>
<evidence type="ECO:0000313" key="2">
    <source>
        <dbReference type="EMBL" id="TNN06059.1"/>
    </source>
</evidence>
<dbReference type="EMBL" id="SKCS01000484">
    <property type="protein sequence ID" value="TNN06060.1"/>
    <property type="molecule type" value="Genomic_DNA"/>
</dbReference>
<keyword evidence="3" id="KW-1185">Reference proteome</keyword>
<organism evidence="2 3">
    <name type="scientific">Schistosoma japonicum</name>
    <name type="common">Blood fluke</name>
    <dbReference type="NCBI Taxonomy" id="6182"/>
    <lineage>
        <taxon>Eukaryota</taxon>
        <taxon>Metazoa</taxon>
        <taxon>Spiralia</taxon>
        <taxon>Lophotrochozoa</taxon>
        <taxon>Platyhelminthes</taxon>
        <taxon>Trematoda</taxon>
        <taxon>Digenea</taxon>
        <taxon>Strigeidida</taxon>
        <taxon>Schistosomatoidea</taxon>
        <taxon>Schistosomatidae</taxon>
        <taxon>Schistosoma</taxon>
    </lineage>
</organism>
<evidence type="ECO:0000313" key="3">
    <source>
        <dbReference type="Proteomes" id="UP000311919"/>
    </source>
</evidence>
<comment type="caution">
    <text evidence="2">The sequence shown here is derived from an EMBL/GenBank/DDBJ whole genome shotgun (WGS) entry which is preliminary data.</text>
</comment>
<feature type="coiled-coil region" evidence="1">
    <location>
        <begin position="587"/>
        <end position="666"/>
    </location>
</feature>
<dbReference type="EMBL" id="SKCS01000484">
    <property type="protein sequence ID" value="TNN06059.1"/>
    <property type="molecule type" value="Genomic_DNA"/>
</dbReference>
<reference evidence="2 3" key="1">
    <citation type="submission" date="2019-03" db="EMBL/GenBank/DDBJ databases">
        <title>An improved genome assembly of the fluke Schistosoma japonicum.</title>
        <authorList>
            <person name="Hu W."/>
            <person name="Luo F."/>
            <person name="Yin M."/>
            <person name="Mo X."/>
            <person name="Sun C."/>
            <person name="Wu Q."/>
            <person name="Zhu B."/>
            <person name="Xiang M."/>
            <person name="Wang J."/>
            <person name="Wang Y."/>
            <person name="Zhang T."/>
            <person name="Xu B."/>
            <person name="Zheng H."/>
            <person name="Feng Z."/>
        </authorList>
    </citation>
    <scope>NUCLEOTIDE SEQUENCE [LARGE SCALE GENOMIC DNA]</scope>
    <source>
        <strain evidence="2">HuSjv2</strain>
        <tissue evidence="2">Worms</tissue>
    </source>
</reference>
<protein>
    <submittedName>
        <fullName evidence="2">Uncharacterized protein</fullName>
    </submittedName>
</protein>
<name>A0A4Z2CP68_SCHJA</name>
<dbReference type="AlphaFoldDB" id="A0A4Z2CP68"/>